<evidence type="ECO:0000313" key="1">
    <source>
        <dbReference type="EMBL" id="KAJ0081760.1"/>
    </source>
</evidence>
<accession>A0ACC1A483</accession>
<comment type="caution">
    <text evidence="1">The sequence shown here is derived from an EMBL/GenBank/DDBJ whole genome shotgun (WGS) entry which is preliminary data.</text>
</comment>
<keyword evidence="2" id="KW-1185">Reference proteome</keyword>
<organism evidence="1 2">
    <name type="scientific">Pistacia atlantica</name>
    <dbReference type="NCBI Taxonomy" id="434234"/>
    <lineage>
        <taxon>Eukaryota</taxon>
        <taxon>Viridiplantae</taxon>
        <taxon>Streptophyta</taxon>
        <taxon>Embryophyta</taxon>
        <taxon>Tracheophyta</taxon>
        <taxon>Spermatophyta</taxon>
        <taxon>Magnoliopsida</taxon>
        <taxon>eudicotyledons</taxon>
        <taxon>Gunneridae</taxon>
        <taxon>Pentapetalae</taxon>
        <taxon>rosids</taxon>
        <taxon>malvids</taxon>
        <taxon>Sapindales</taxon>
        <taxon>Anacardiaceae</taxon>
        <taxon>Pistacia</taxon>
    </lineage>
</organism>
<dbReference type="EMBL" id="CM047908">
    <property type="protein sequence ID" value="KAJ0081760.1"/>
    <property type="molecule type" value="Genomic_DNA"/>
</dbReference>
<dbReference type="Proteomes" id="UP001164250">
    <property type="component" value="Chromosome 12"/>
</dbReference>
<evidence type="ECO:0000313" key="2">
    <source>
        <dbReference type="Proteomes" id="UP001164250"/>
    </source>
</evidence>
<protein>
    <submittedName>
        <fullName evidence="1">Uncharacterized protein</fullName>
    </submittedName>
</protein>
<name>A0ACC1A483_9ROSI</name>
<sequence>MYSRWTLALTQLCFQKVFRRGTLMEIIDIIFYPSIVATGAAVVGLFASREWKSLSKEMELYELGKVAYVMTIVWAAIAWQVFSVGLVGLIFEVSSLF</sequence>
<gene>
    <name evidence="1" type="ORF">Patl1_10127</name>
</gene>
<proteinExistence type="predicted"/>
<reference evidence="2" key="1">
    <citation type="journal article" date="2023" name="G3 (Bethesda)">
        <title>Genome assembly and association tests identify interacting loci associated with vigor, precocity, and sex in interspecific pistachio rootstocks.</title>
        <authorList>
            <person name="Palmer W."/>
            <person name="Jacygrad E."/>
            <person name="Sagayaradj S."/>
            <person name="Cavanaugh K."/>
            <person name="Han R."/>
            <person name="Bertier L."/>
            <person name="Beede B."/>
            <person name="Kafkas S."/>
            <person name="Golino D."/>
            <person name="Preece J."/>
            <person name="Michelmore R."/>
        </authorList>
    </citation>
    <scope>NUCLEOTIDE SEQUENCE [LARGE SCALE GENOMIC DNA]</scope>
</reference>